<gene>
    <name evidence="1" type="ordered locus">Acid_0572</name>
</gene>
<name>Q02BI8_SOLUE</name>
<accession>Q02BI8</accession>
<evidence type="ECO:0008006" key="2">
    <source>
        <dbReference type="Google" id="ProtNLM"/>
    </source>
</evidence>
<dbReference type="EMBL" id="CP000473">
    <property type="protein sequence ID" value="ABJ81578.1"/>
    <property type="molecule type" value="Genomic_DNA"/>
</dbReference>
<dbReference type="AlphaFoldDB" id="Q02BI8"/>
<dbReference type="eggNOG" id="ENOG50334M0">
    <property type="taxonomic scope" value="Bacteria"/>
</dbReference>
<dbReference type="KEGG" id="sus:Acid_0572"/>
<protein>
    <recommendedName>
        <fullName evidence="2">Helix-turn-helix domain-containing protein</fullName>
    </recommendedName>
</protein>
<dbReference type="InParanoid" id="Q02BI8"/>
<dbReference type="OrthoDB" id="7569486at2"/>
<reference evidence="1" key="1">
    <citation type="submission" date="2006-10" db="EMBL/GenBank/DDBJ databases">
        <title>Complete sequence of Solibacter usitatus Ellin6076.</title>
        <authorList>
            <consortium name="US DOE Joint Genome Institute"/>
            <person name="Copeland A."/>
            <person name="Lucas S."/>
            <person name="Lapidus A."/>
            <person name="Barry K."/>
            <person name="Detter J.C."/>
            <person name="Glavina del Rio T."/>
            <person name="Hammon N."/>
            <person name="Israni S."/>
            <person name="Dalin E."/>
            <person name="Tice H."/>
            <person name="Pitluck S."/>
            <person name="Thompson L.S."/>
            <person name="Brettin T."/>
            <person name="Bruce D."/>
            <person name="Han C."/>
            <person name="Tapia R."/>
            <person name="Gilna P."/>
            <person name="Schmutz J."/>
            <person name="Larimer F."/>
            <person name="Land M."/>
            <person name="Hauser L."/>
            <person name="Kyrpides N."/>
            <person name="Mikhailova N."/>
            <person name="Janssen P.H."/>
            <person name="Kuske C.R."/>
            <person name="Richardson P."/>
        </authorList>
    </citation>
    <scope>NUCLEOTIDE SEQUENCE</scope>
    <source>
        <strain evidence="1">Ellin6076</strain>
    </source>
</reference>
<dbReference type="Gene3D" id="1.10.10.10">
    <property type="entry name" value="Winged helix-like DNA-binding domain superfamily/Winged helix DNA-binding domain"/>
    <property type="match status" value="1"/>
</dbReference>
<evidence type="ECO:0000313" key="1">
    <source>
        <dbReference type="EMBL" id="ABJ81578.1"/>
    </source>
</evidence>
<dbReference type="InterPro" id="IPR036388">
    <property type="entry name" value="WH-like_DNA-bd_sf"/>
</dbReference>
<organism evidence="1">
    <name type="scientific">Solibacter usitatus (strain Ellin6076)</name>
    <dbReference type="NCBI Taxonomy" id="234267"/>
    <lineage>
        <taxon>Bacteria</taxon>
        <taxon>Pseudomonadati</taxon>
        <taxon>Acidobacteriota</taxon>
        <taxon>Terriglobia</taxon>
        <taxon>Bryobacterales</taxon>
        <taxon>Solibacteraceae</taxon>
        <taxon>Candidatus Solibacter</taxon>
    </lineage>
</organism>
<dbReference type="STRING" id="234267.Acid_0572"/>
<sequence>MIALDDYVVRVLMRDLVGHDHVPSAYLVYLHLWGEAELQNVAAVRASHQMIADATGLSKSAVQKGVRCLVKRKLLRAHKDSVTATPEYRVLRPWRR</sequence>
<proteinExistence type="predicted"/>
<dbReference type="HOGENOM" id="CLU_2358206_0_0_0"/>